<name>A0A8K0SCH1_9HYPO</name>
<gene>
    <name evidence="2" type="ORF">B0I35DRAFT_197077</name>
</gene>
<dbReference type="EMBL" id="JAGPNK010000047">
    <property type="protein sequence ID" value="KAH7302907.1"/>
    <property type="molecule type" value="Genomic_DNA"/>
</dbReference>
<evidence type="ECO:0000313" key="2">
    <source>
        <dbReference type="EMBL" id="KAH7302907.1"/>
    </source>
</evidence>
<reference evidence="2" key="1">
    <citation type="journal article" date="2021" name="Nat. Commun.">
        <title>Genetic determinants of endophytism in the Arabidopsis root mycobiome.</title>
        <authorList>
            <person name="Mesny F."/>
            <person name="Miyauchi S."/>
            <person name="Thiergart T."/>
            <person name="Pickel B."/>
            <person name="Atanasova L."/>
            <person name="Karlsson M."/>
            <person name="Huettel B."/>
            <person name="Barry K.W."/>
            <person name="Haridas S."/>
            <person name="Chen C."/>
            <person name="Bauer D."/>
            <person name="Andreopoulos W."/>
            <person name="Pangilinan J."/>
            <person name="LaButti K."/>
            <person name="Riley R."/>
            <person name="Lipzen A."/>
            <person name="Clum A."/>
            <person name="Drula E."/>
            <person name="Henrissat B."/>
            <person name="Kohler A."/>
            <person name="Grigoriev I.V."/>
            <person name="Martin F.M."/>
            <person name="Hacquard S."/>
        </authorList>
    </citation>
    <scope>NUCLEOTIDE SEQUENCE</scope>
    <source>
        <strain evidence="2">MPI-CAGE-CH-0235</strain>
    </source>
</reference>
<evidence type="ECO:0000256" key="1">
    <source>
        <dbReference type="SAM" id="MobiDB-lite"/>
    </source>
</evidence>
<dbReference type="Proteomes" id="UP000813444">
    <property type="component" value="Unassembled WGS sequence"/>
</dbReference>
<protein>
    <submittedName>
        <fullName evidence="2">Uncharacterized protein</fullName>
    </submittedName>
</protein>
<feature type="region of interest" description="Disordered" evidence="1">
    <location>
        <begin position="162"/>
        <end position="234"/>
    </location>
</feature>
<evidence type="ECO:0000313" key="3">
    <source>
        <dbReference type="Proteomes" id="UP000813444"/>
    </source>
</evidence>
<accession>A0A8K0SCH1</accession>
<sequence length="234" mass="25266">MKGSSDDISRWPEPENNEGAATAAAAASTSVCSREDLRLADWPRCVYIPFVGSSPYVCSDEAKVLSSRAMRRGRDTVAIPAEVLRLRGLTTKKHVTAVAADGAVAALGQECVIARGPASPRIEFERCAQEGLRPSVACLSLSLPSICTHQNLRHRRHSSLMENTNQNAGGGTTPPEQGHQRPAQAGDGQTAETGAFEPFERRPDSPDPGPPPRNQRGKKKVNRTSKPTRVFFEQ</sequence>
<dbReference type="AlphaFoldDB" id="A0A8K0SCH1"/>
<feature type="compositionally biased region" description="Basic and acidic residues" evidence="1">
    <location>
        <begin position="1"/>
        <end position="13"/>
    </location>
</feature>
<organism evidence="2 3">
    <name type="scientific">Stachybotrys elegans</name>
    <dbReference type="NCBI Taxonomy" id="80388"/>
    <lineage>
        <taxon>Eukaryota</taxon>
        <taxon>Fungi</taxon>
        <taxon>Dikarya</taxon>
        <taxon>Ascomycota</taxon>
        <taxon>Pezizomycotina</taxon>
        <taxon>Sordariomycetes</taxon>
        <taxon>Hypocreomycetidae</taxon>
        <taxon>Hypocreales</taxon>
        <taxon>Stachybotryaceae</taxon>
        <taxon>Stachybotrys</taxon>
    </lineage>
</organism>
<proteinExistence type="predicted"/>
<comment type="caution">
    <text evidence="2">The sequence shown here is derived from an EMBL/GenBank/DDBJ whole genome shotgun (WGS) entry which is preliminary data.</text>
</comment>
<feature type="region of interest" description="Disordered" evidence="1">
    <location>
        <begin position="1"/>
        <end position="25"/>
    </location>
</feature>
<keyword evidence="3" id="KW-1185">Reference proteome</keyword>